<feature type="compositionally biased region" description="Polar residues" evidence="15">
    <location>
        <begin position="7"/>
        <end position="18"/>
    </location>
</feature>
<dbReference type="Gene3D" id="1.10.510.10">
    <property type="entry name" value="Transferase(Phosphotransferase) domain 1"/>
    <property type="match status" value="1"/>
</dbReference>
<evidence type="ECO:0000256" key="2">
    <source>
        <dbReference type="ARBA" id="ARBA00022553"/>
    </source>
</evidence>
<feature type="binding site" evidence="13">
    <location>
        <position position="83"/>
    </location>
    <ligand>
        <name>ATP</name>
        <dbReference type="ChEBI" id="CHEBI:30616"/>
    </ligand>
</feature>
<dbReference type="EMBL" id="OC915076">
    <property type="protein sequence ID" value="CAD7638501.1"/>
    <property type="molecule type" value="Genomic_DNA"/>
</dbReference>
<evidence type="ECO:0000313" key="17">
    <source>
        <dbReference type="EMBL" id="CAD7638501.1"/>
    </source>
</evidence>
<evidence type="ECO:0000256" key="9">
    <source>
        <dbReference type="ARBA" id="ARBA00038999"/>
    </source>
</evidence>
<evidence type="ECO:0000256" key="11">
    <source>
        <dbReference type="ARBA" id="ARBA00049299"/>
    </source>
</evidence>
<keyword evidence="1 14" id="KW-0723">Serine/threonine-protein kinase</keyword>
<dbReference type="SMART" id="SM00220">
    <property type="entry name" value="S_TKc"/>
    <property type="match status" value="1"/>
</dbReference>
<dbReference type="InterPro" id="IPR008271">
    <property type="entry name" value="Ser/Thr_kinase_AS"/>
</dbReference>
<reference evidence="17" key="1">
    <citation type="submission" date="2020-11" db="EMBL/GenBank/DDBJ databases">
        <authorList>
            <person name="Tran Van P."/>
        </authorList>
    </citation>
    <scope>NUCLEOTIDE SEQUENCE</scope>
</reference>
<keyword evidence="3" id="KW-0808">Transferase</keyword>
<evidence type="ECO:0000256" key="1">
    <source>
        <dbReference type="ARBA" id="ARBA00022527"/>
    </source>
</evidence>
<evidence type="ECO:0000256" key="15">
    <source>
        <dbReference type="SAM" id="MobiDB-lite"/>
    </source>
</evidence>
<dbReference type="GO" id="GO:0010508">
    <property type="term" value="P:positive regulation of autophagy"/>
    <property type="evidence" value="ECO:0007669"/>
    <property type="project" value="UniProtKB-ARBA"/>
</dbReference>
<evidence type="ECO:0000259" key="16">
    <source>
        <dbReference type="PROSITE" id="PS50011"/>
    </source>
</evidence>
<comment type="catalytic activity">
    <reaction evidence="11">
        <text>L-threonyl-[protein] + ATP = O-phospho-L-threonyl-[protein] + ADP + H(+)</text>
        <dbReference type="Rhea" id="RHEA:46608"/>
        <dbReference type="Rhea" id="RHEA-COMP:11060"/>
        <dbReference type="Rhea" id="RHEA-COMP:11605"/>
        <dbReference type="ChEBI" id="CHEBI:15378"/>
        <dbReference type="ChEBI" id="CHEBI:30013"/>
        <dbReference type="ChEBI" id="CHEBI:30616"/>
        <dbReference type="ChEBI" id="CHEBI:61977"/>
        <dbReference type="ChEBI" id="CHEBI:456216"/>
        <dbReference type="EC" id="2.7.12.2"/>
    </reaction>
</comment>
<dbReference type="InterPro" id="IPR050915">
    <property type="entry name" value="MAP_kinase_kinase"/>
</dbReference>
<gene>
    <name evidence="17" type="ORF">ONB1V03_LOCUS1429</name>
</gene>
<keyword evidence="18" id="KW-1185">Reference proteome</keyword>
<sequence>MARRNIRNLSLPHSSVPTNDHKMVDQSVEESQKERVNVFLLKKQTVGELNAHDFDKLGDLGAGNSGVVTKVRHRVTGTVMARKLIHLDVKPSIMGQINRELQVLHECNSPHIVGYYGAFHADGEINICMEYMDGGSLDLLLKRANRIPEEILGQVTIAVVNGLHYLRQNHKIIHRDVKPSNILVNTSGEIKICDFGVSGQLINSIANSFVGTRSYMAPERLLGKDYTVLSDIWSLGLSLVEMAIGRYPIPKDGNGNGLSFCDLLDCIVNEPPPTVPESVFSADFKDFVDRCLNKNVAERADLNTLLSHPFVKRSETEGIDVSHWICQIIQLDHLTPT</sequence>
<dbReference type="Proteomes" id="UP000728032">
    <property type="component" value="Unassembled WGS sequence"/>
</dbReference>
<proteinExistence type="inferred from homology"/>
<protein>
    <recommendedName>
        <fullName evidence="9">mitogen-activated protein kinase kinase</fullName>
        <ecNumber evidence="9">2.7.12.2</ecNumber>
    </recommendedName>
</protein>
<evidence type="ECO:0000313" key="18">
    <source>
        <dbReference type="Proteomes" id="UP000728032"/>
    </source>
</evidence>
<comment type="catalytic activity">
    <reaction evidence="10">
        <text>L-seryl-[protein] + ATP = O-phospho-L-seryl-[protein] + ADP + H(+)</text>
        <dbReference type="Rhea" id="RHEA:17989"/>
        <dbReference type="Rhea" id="RHEA-COMP:9863"/>
        <dbReference type="Rhea" id="RHEA-COMP:11604"/>
        <dbReference type="ChEBI" id="CHEBI:15378"/>
        <dbReference type="ChEBI" id="CHEBI:29999"/>
        <dbReference type="ChEBI" id="CHEBI:30616"/>
        <dbReference type="ChEBI" id="CHEBI:83421"/>
        <dbReference type="ChEBI" id="CHEBI:456216"/>
        <dbReference type="EC" id="2.7.12.2"/>
    </reaction>
</comment>
<evidence type="ECO:0000256" key="8">
    <source>
        <dbReference type="ARBA" id="ARBA00038035"/>
    </source>
</evidence>
<dbReference type="InterPro" id="IPR011009">
    <property type="entry name" value="Kinase-like_dom_sf"/>
</dbReference>
<evidence type="ECO:0000256" key="3">
    <source>
        <dbReference type="ARBA" id="ARBA00022679"/>
    </source>
</evidence>
<dbReference type="GO" id="GO:0005524">
    <property type="term" value="F:ATP binding"/>
    <property type="evidence" value="ECO:0007669"/>
    <property type="project" value="UniProtKB-UniRule"/>
</dbReference>
<dbReference type="PROSITE" id="PS50011">
    <property type="entry name" value="PROTEIN_KINASE_DOM"/>
    <property type="match status" value="1"/>
</dbReference>
<dbReference type="GO" id="GO:0043068">
    <property type="term" value="P:positive regulation of programmed cell death"/>
    <property type="evidence" value="ECO:0007669"/>
    <property type="project" value="UniProtKB-ARBA"/>
</dbReference>
<evidence type="ECO:0000256" key="10">
    <source>
        <dbReference type="ARBA" id="ARBA00049014"/>
    </source>
</evidence>
<dbReference type="InterPro" id="IPR000719">
    <property type="entry name" value="Prot_kinase_dom"/>
</dbReference>
<dbReference type="EC" id="2.7.12.2" evidence="9"/>
<dbReference type="PROSITE" id="PS00108">
    <property type="entry name" value="PROTEIN_KINASE_ST"/>
    <property type="match status" value="1"/>
</dbReference>
<name>A0A7R9LDV4_9ACAR</name>
<dbReference type="GO" id="GO:0004674">
    <property type="term" value="F:protein serine/threonine kinase activity"/>
    <property type="evidence" value="ECO:0007669"/>
    <property type="project" value="UniProtKB-KW"/>
</dbReference>
<dbReference type="FunFam" id="1.10.510.10:FF:000921">
    <property type="entry name" value="Serine/threonine-protein kinase STE7"/>
    <property type="match status" value="1"/>
</dbReference>
<dbReference type="EMBL" id="CAJPVJ010000251">
    <property type="protein sequence ID" value="CAG2161828.1"/>
    <property type="molecule type" value="Genomic_DNA"/>
</dbReference>
<dbReference type="GO" id="GO:0004708">
    <property type="term" value="F:MAP kinase kinase activity"/>
    <property type="evidence" value="ECO:0007669"/>
    <property type="project" value="UniProtKB-EC"/>
</dbReference>
<dbReference type="OrthoDB" id="10252354at2759"/>
<dbReference type="SUPFAM" id="SSF56112">
    <property type="entry name" value="Protein kinase-like (PK-like)"/>
    <property type="match status" value="1"/>
</dbReference>
<keyword evidence="6 13" id="KW-0067">ATP-binding</keyword>
<accession>A0A7R9LDV4</accession>
<dbReference type="AlphaFoldDB" id="A0A7R9LDV4"/>
<dbReference type="PANTHER" id="PTHR47448:SF1">
    <property type="entry name" value="SERINE_THREONINE-PROTEIN KINASE STE7 HOMOLOG"/>
    <property type="match status" value="1"/>
</dbReference>
<keyword evidence="4 13" id="KW-0547">Nucleotide-binding</keyword>
<evidence type="ECO:0000256" key="12">
    <source>
        <dbReference type="ARBA" id="ARBA00051693"/>
    </source>
</evidence>
<keyword evidence="5" id="KW-0418">Kinase</keyword>
<feature type="domain" description="Protein kinase" evidence="16">
    <location>
        <begin position="54"/>
        <end position="311"/>
    </location>
</feature>
<dbReference type="Pfam" id="PF00069">
    <property type="entry name" value="Pkinase"/>
    <property type="match status" value="1"/>
</dbReference>
<dbReference type="GO" id="GO:0004713">
    <property type="term" value="F:protein tyrosine kinase activity"/>
    <property type="evidence" value="ECO:0007669"/>
    <property type="project" value="UniProtKB-KW"/>
</dbReference>
<dbReference type="PROSITE" id="PS00107">
    <property type="entry name" value="PROTEIN_KINASE_ATP"/>
    <property type="match status" value="1"/>
</dbReference>
<keyword evidence="7" id="KW-0829">Tyrosine-protein kinase</keyword>
<organism evidence="17">
    <name type="scientific">Oppiella nova</name>
    <dbReference type="NCBI Taxonomy" id="334625"/>
    <lineage>
        <taxon>Eukaryota</taxon>
        <taxon>Metazoa</taxon>
        <taxon>Ecdysozoa</taxon>
        <taxon>Arthropoda</taxon>
        <taxon>Chelicerata</taxon>
        <taxon>Arachnida</taxon>
        <taxon>Acari</taxon>
        <taxon>Acariformes</taxon>
        <taxon>Sarcoptiformes</taxon>
        <taxon>Oribatida</taxon>
        <taxon>Brachypylina</taxon>
        <taxon>Oppioidea</taxon>
        <taxon>Oppiidae</taxon>
        <taxon>Oppiella</taxon>
    </lineage>
</organism>
<dbReference type="InterPro" id="IPR017441">
    <property type="entry name" value="Protein_kinase_ATP_BS"/>
</dbReference>
<comment type="catalytic activity">
    <reaction evidence="12">
        <text>L-tyrosyl-[protein] + ATP = O-phospho-L-tyrosyl-[protein] + ADP + H(+)</text>
        <dbReference type="Rhea" id="RHEA:10596"/>
        <dbReference type="Rhea" id="RHEA-COMP:10136"/>
        <dbReference type="Rhea" id="RHEA-COMP:20101"/>
        <dbReference type="ChEBI" id="CHEBI:15378"/>
        <dbReference type="ChEBI" id="CHEBI:30616"/>
        <dbReference type="ChEBI" id="CHEBI:46858"/>
        <dbReference type="ChEBI" id="CHEBI:61978"/>
        <dbReference type="ChEBI" id="CHEBI:456216"/>
        <dbReference type="EC" id="2.7.12.2"/>
    </reaction>
</comment>
<evidence type="ECO:0000256" key="4">
    <source>
        <dbReference type="ARBA" id="ARBA00022741"/>
    </source>
</evidence>
<evidence type="ECO:0000256" key="6">
    <source>
        <dbReference type="ARBA" id="ARBA00022840"/>
    </source>
</evidence>
<dbReference type="Gene3D" id="3.30.200.20">
    <property type="entry name" value="Phosphorylase Kinase, domain 1"/>
    <property type="match status" value="1"/>
</dbReference>
<evidence type="ECO:0000256" key="13">
    <source>
        <dbReference type="PROSITE-ProRule" id="PRU10141"/>
    </source>
</evidence>
<keyword evidence="2" id="KW-0597">Phosphoprotein</keyword>
<comment type="similarity">
    <text evidence="8">Belongs to the protein kinase superfamily. STE Ser/Thr protein kinase family. MAP kinase kinase subfamily.</text>
</comment>
<feature type="region of interest" description="Disordered" evidence="15">
    <location>
        <begin position="1"/>
        <end position="20"/>
    </location>
</feature>
<evidence type="ECO:0000256" key="14">
    <source>
        <dbReference type="RuleBase" id="RU000304"/>
    </source>
</evidence>
<dbReference type="PANTHER" id="PTHR47448">
    <property type="entry name" value="DUAL SPECIFICITY MITOGEN-ACTIVATED PROTEIN KINASE KINASE DSOR1-LIKE PROTEIN"/>
    <property type="match status" value="1"/>
</dbReference>
<evidence type="ECO:0000256" key="5">
    <source>
        <dbReference type="ARBA" id="ARBA00022777"/>
    </source>
</evidence>
<evidence type="ECO:0000256" key="7">
    <source>
        <dbReference type="ARBA" id="ARBA00023137"/>
    </source>
</evidence>
<dbReference type="FunFam" id="3.30.200.20:FF:000040">
    <property type="entry name" value="Dual specificity mitogen-activated protein kinase kinase"/>
    <property type="match status" value="1"/>
</dbReference>